<reference evidence="2 3" key="1">
    <citation type="submission" date="2023-08" db="EMBL/GenBank/DDBJ databases">
        <title>Implementing the SeqCode for naming new Mesorhizobium species isolated from Vachellia karroo root nodules.</title>
        <authorList>
            <person name="Van Lill M."/>
        </authorList>
    </citation>
    <scope>NUCLEOTIDE SEQUENCE [LARGE SCALE GENOMIC DNA]</scope>
    <source>
        <strain evidence="2 3">VK2B</strain>
    </source>
</reference>
<keyword evidence="2" id="KW-0378">Hydrolase</keyword>
<dbReference type="PRINTS" id="PR00111">
    <property type="entry name" value="ABHYDROLASE"/>
</dbReference>
<protein>
    <submittedName>
        <fullName evidence="2">Alpha/beta hydrolase</fullName>
    </submittedName>
</protein>
<feature type="domain" description="AB hydrolase-1" evidence="1">
    <location>
        <begin position="24"/>
        <end position="236"/>
    </location>
</feature>
<dbReference type="EMBL" id="JAVIIV010000020">
    <property type="protein sequence ID" value="MDX8488555.1"/>
    <property type="molecule type" value="Genomic_DNA"/>
</dbReference>
<dbReference type="PANTHER" id="PTHR43433">
    <property type="entry name" value="HYDROLASE, ALPHA/BETA FOLD FAMILY PROTEIN"/>
    <property type="match status" value="1"/>
</dbReference>
<evidence type="ECO:0000259" key="1">
    <source>
        <dbReference type="Pfam" id="PF00561"/>
    </source>
</evidence>
<keyword evidence="3" id="KW-1185">Reference proteome</keyword>
<dbReference type="Pfam" id="PF00561">
    <property type="entry name" value="Abhydrolase_1"/>
    <property type="match status" value="1"/>
</dbReference>
<name>A0ABU4YR43_9HYPH</name>
<dbReference type="Gene3D" id="3.40.50.1820">
    <property type="entry name" value="alpha/beta hydrolase"/>
    <property type="match status" value="1"/>
</dbReference>
<evidence type="ECO:0000313" key="2">
    <source>
        <dbReference type="EMBL" id="MDX8488555.1"/>
    </source>
</evidence>
<dbReference type="SUPFAM" id="SSF53474">
    <property type="entry name" value="alpha/beta-Hydrolases"/>
    <property type="match status" value="1"/>
</dbReference>
<proteinExistence type="predicted"/>
<sequence length="275" mass="29036">MAARTKLLRDGAALGITDTGEGLAVVFQHGLGGGEAQVAQTFPAGFRRITLECRGHGGSGLGERRPFSLQMFADDVLAAADQVGLDRFVAGGVSMGAAIAMRLACRHPDRITGLVLVRPAWTFGPAPDNMQPIAEVARLILDHGPDRARTIFAQSETALRLYREAPDNLTSLLGYFDRADAHTFAQVLSNIAADGPGVSEQGATALRVPTLVIGNAVDAVHPLSAAYALAAAIPDAIFAEITPKARDSAKHFSELHTQIANFLQSHSKVRSLIPS</sequence>
<dbReference type="GO" id="GO:0016787">
    <property type="term" value="F:hydrolase activity"/>
    <property type="evidence" value="ECO:0007669"/>
    <property type="project" value="UniProtKB-KW"/>
</dbReference>
<evidence type="ECO:0000313" key="3">
    <source>
        <dbReference type="Proteomes" id="UP001280156"/>
    </source>
</evidence>
<dbReference type="InterPro" id="IPR000073">
    <property type="entry name" value="AB_hydrolase_1"/>
</dbReference>
<comment type="caution">
    <text evidence="2">The sequence shown here is derived from an EMBL/GenBank/DDBJ whole genome shotgun (WGS) entry which is preliminary data.</text>
</comment>
<dbReference type="InterPro" id="IPR029058">
    <property type="entry name" value="AB_hydrolase_fold"/>
</dbReference>
<dbReference type="PANTHER" id="PTHR43433:SF5">
    <property type="entry name" value="AB HYDROLASE-1 DOMAIN-CONTAINING PROTEIN"/>
    <property type="match status" value="1"/>
</dbReference>
<dbReference type="InterPro" id="IPR050471">
    <property type="entry name" value="AB_hydrolase"/>
</dbReference>
<gene>
    <name evidence="2" type="ORF">RFM52_25655</name>
</gene>
<dbReference type="Proteomes" id="UP001280156">
    <property type="component" value="Unassembled WGS sequence"/>
</dbReference>
<accession>A0ABU4YR43</accession>
<dbReference type="RefSeq" id="WP_320298553.1">
    <property type="nucleotide sequence ID" value="NZ_JAVIIU010000017.1"/>
</dbReference>
<organism evidence="2 3">
    <name type="scientific">Mesorhizobium humile</name>
    <dbReference type="NCBI Taxonomy" id="3072313"/>
    <lineage>
        <taxon>Bacteria</taxon>
        <taxon>Pseudomonadati</taxon>
        <taxon>Pseudomonadota</taxon>
        <taxon>Alphaproteobacteria</taxon>
        <taxon>Hyphomicrobiales</taxon>
        <taxon>Phyllobacteriaceae</taxon>
        <taxon>Mesorhizobium</taxon>
    </lineage>
</organism>